<evidence type="ECO:0000313" key="2">
    <source>
        <dbReference type="EMBL" id="MDQ0257583.1"/>
    </source>
</evidence>
<proteinExistence type="predicted"/>
<feature type="transmembrane region" description="Helical" evidence="1">
    <location>
        <begin position="272"/>
        <end position="296"/>
    </location>
</feature>
<dbReference type="PANTHER" id="PTHR41324">
    <property type="entry name" value="MEMBRANE PROTEIN-RELATED"/>
    <property type="match status" value="1"/>
</dbReference>
<protein>
    <submittedName>
        <fullName evidence="2">Uncharacterized protein YybS (DUF2232 family)</fullName>
    </submittedName>
</protein>
<evidence type="ECO:0000313" key="3">
    <source>
        <dbReference type="Proteomes" id="UP001230005"/>
    </source>
</evidence>
<sequence length="312" mass="35460">MERSDLIKEGSKFLAVYLLLVFLTLFVPLVSLFTIFLLPIPFIVFTYKHGLKPGILLGLISFFLIFIITPLSLPITVSFAAGGIVMGELYRRNKNAFGVLLGGSLAFIAALILNYIGTIVLLNTNPIEVIQDLFRESLELSEQMLGTIGQQDQQTLEVASTFIDQLVYTAPSIFIILGIGYAFIIQLLASFIMRKLKYNINRFPPFREWSFPRAFIWYYLITYIILIIGVEEGTALFIVVSNLTPILEVVMVIQGLAFIFFFFHLKKRSKVIPIVITIISFLFPFMLHLIRILGIIDLGFELRKRLKSNSEK</sequence>
<dbReference type="Proteomes" id="UP001230005">
    <property type="component" value="Unassembled WGS sequence"/>
</dbReference>
<dbReference type="RefSeq" id="WP_307331538.1">
    <property type="nucleotide sequence ID" value="NZ_JAUSUG010000030.1"/>
</dbReference>
<feature type="transmembrane region" description="Helical" evidence="1">
    <location>
        <begin position="246"/>
        <end position="265"/>
    </location>
</feature>
<evidence type="ECO:0000256" key="1">
    <source>
        <dbReference type="SAM" id="Phobius"/>
    </source>
</evidence>
<feature type="transmembrane region" description="Helical" evidence="1">
    <location>
        <begin position="55"/>
        <end position="85"/>
    </location>
</feature>
<gene>
    <name evidence="2" type="ORF">J2S74_005041</name>
</gene>
<dbReference type="Pfam" id="PF09991">
    <property type="entry name" value="DUF2232"/>
    <property type="match status" value="1"/>
</dbReference>
<accession>A0ABU0A258</accession>
<name>A0ABU0A258_9BACI</name>
<feature type="transmembrane region" description="Helical" evidence="1">
    <location>
        <begin position="173"/>
        <end position="193"/>
    </location>
</feature>
<keyword evidence="1" id="KW-1133">Transmembrane helix</keyword>
<keyword evidence="3" id="KW-1185">Reference proteome</keyword>
<feature type="transmembrane region" description="Helical" evidence="1">
    <location>
        <begin position="214"/>
        <end position="240"/>
    </location>
</feature>
<dbReference type="PANTHER" id="PTHR41324:SF1">
    <property type="entry name" value="DUF2232 DOMAIN-CONTAINING PROTEIN"/>
    <property type="match status" value="1"/>
</dbReference>
<comment type="caution">
    <text evidence="2">The sequence shown here is derived from an EMBL/GenBank/DDBJ whole genome shotgun (WGS) entry which is preliminary data.</text>
</comment>
<feature type="transmembrane region" description="Helical" evidence="1">
    <location>
        <begin position="12"/>
        <end position="43"/>
    </location>
</feature>
<keyword evidence="1" id="KW-0812">Transmembrane</keyword>
<dbReference type="EMBL" id="JAUSUG010000030">
    <property type="protein sequence ID" value="MDQ0257583.1"/>
    <property type="molecule type" value="Genomic_DNA"/>
</dbReference>
<dbReference type="InterPro" id="IPR018710">
    <property type="entry name" value="DUF2232"/>
</dbReference>
<reference evidence="2 3" key="1">
    <citation type="submission" date="2023-07" db="EMBL/GenBank/DDBJ databases">
        <title>Genomic Encyclopedia of Type Strains, Phase IV (KMG-IV): sequencing the most valuable type-strain genomes for metagenomic binning, comparative biology and taxonomic classification.</title>
        <authorList>
            <person name="Goeker M."/>
        </authorList>
    </citation>
    <scope>NUCLEOTIDE SEQUENCE [LARGE SCALE GENOMIC DNA]</scope>
    <source>
        <strain evidence="2 3">DSM 9768</strain>
    </source>
</reference>
<organism evidence="2 3">
    <name type="scientific">Evansella vedderi</name>
    <dbReference type="NCBI Taxonomy" id="38282"/>
    <lineage>
        <taxon>Bacteria</taxon>
        <taxon>Bacillati</taxon>
        <taxon>Bacillota</taxon>
        <taxon>Bacilli</taxon>
        <taxon>Bacillales</taxon>
        <taxon>Bacillaceae</taxon>
        <taxon>Evansella</taxon>
    </lineage>
</organism>
<feature type="transmembrane region" description="Helical" evidence="1">
    <location>
        <begin position="97"/>
        <end position="116"/>
    </location>
</feature>
<keyword evidence="1" id="KW-0472">Membrane</keyword>